<comment type="subcellular location">
    <subcellularLocation>
        <location evidence="1">Mitochondrion</location>
    </subcellularLocation>
</comment>
<feature type="domain" description="CAF17 C-terminal" evidence="4">
    <location>
        <begin position="334"/>
        <end position="416"/>
    </location>
</feature>
<name>U5D9W6_AMBTC</name>
<dbReference type="PANTHER" id="PTHR22602">
    <property type="entry name" value="TRANSFERASE CAF17, MITOCHONDRIAL-RELATED"/>
    <property type="match status" value="1"/>
</dbReference>
<dbReference type="InterPro" id="IPR017703">
    <property type="entry name" value="YgfZ/GCV_T_CS"/>
</dbReference>
<evidence type="ECO:0000256" key="1">
    <source>
        <dbReference type="ARBA" id="ARBA00004173"/>
    </source>
</evidence>
<dbReference type="KEGG" id="atr:18447668"/>
<gene>
    <name evidence="5" type="ORF">AMTR_s00069p00034750</name>
</gene>
<accession>U5D9W6</accession>
<dbReference type="SUPFAM" id="SSF103025">
    <property type="entry name" value="Folate-binding domain"/>
    <property type="match status" value="1"/>
</dbReference>
<dbReference type="OrthoDB" id="191995at2759"/>
<evidence type="ECO:0000259" key="4">
    <source>
        <dbReference type="Pfam" id="PF25455"/>
    </source>
</evidence>
<dbReference type="HOGENOM" id="CLU_007884_7_0_1"/>
<protein>
    <recommendedName>
        <fullName evidence="4">CAF17 C-terminal domain-containing protein</fullName>
    </recommendedName>
</protein>
<proteinExistence type="predicted"/>
<dbReference type="AlphaFoldDB" id="U5D9W6"/>
<dbReference type="InterPro" id="IPR057460">
    <property type="entry name" value="CAF17_C"/>
</dbReference>
<dbReference type="GO" id="GO:0005759">
    <property type="term" value="C:mitochondrial matrix"/>
    <property type="evidence" value="ECO:0000318"/>
    <property type="project" value="GO_Central"/>
</dbReference>
<dbReference type="InterPro" id="IPR027266">
    <property type="entry name" value="TrmE/GcvT-like"/>
</dbReference>
<dbReference type="NCBIfam" id="TIGR03317">
    <property type="entry name" value="ygfZ_signature"/>
    <property type="match status" value="1"/>
</dbReference>
<dbReference type="eggNOG" id="KOG2929">
    <property type="taxonomic scope" value="Eukaryota"/>
</dbReference>
<dbReference type="EMBL" id="KI392069">
    <property type="protein sequence ID" value="ERN19294.1"/>
    <property type="molecule type" value="Genomic_DNA"/>
</dbReference>
<dbReference type="Gene3D" id="3.30.1360.120">
    <property type="entry name" value="Probable tRNA modification gtpase trme, domain 1"/>
    <property type="match status" value="1"/>
</dbReference>
<keyword evidence="2" id="KW-0809">Transit peptide</keyword>
<keyword evidence="6" id="KW-1185">Reference proteome</keyword>
<dbReference type="Gramene" id="ERN19294">
    <property type="protein sequence ID" value="ERN19294"/>
    <property type="gene ID" value="AMTR_s00069p00034750"/>
</dbReference>
<organism evidence="5 6">
    <name type="scientific">Amborella trichopoda</name>
    <dbReference type="NCBI Taxonomy" id="13333"/>
    <lineage>
        <taxon>Eukaryota</taxon>
        <taxon>Viridiplantae</taxon>
        <taxon>Streptophyta</taxon>
        <taxon>Embryophyta</taxon>
        <taxon>Tracheophyta</taxon>
        <taxon>Spermatophyta</taxon>
        <taxon>Magnoliopsida</taxon>
        <taxon>Amborellales</taxon>
        <taxon>Amborellaceae</taxon>
        <taxon>Amborella</taxon>
    </lineage>
</organism>
<dbReference type="InterPro" id="IPR045179">
    <property type="entry name" value="YgfZ/GcvT"/>
</dbReference>
<evidence type="ECO:0000256" key="2">
    <source>
        <dbReference type="ARBA" id="ARBA00022946"/>
    </source>
</evidence>
<dbReference type="GO" id="GO:0016226">
    <property type="term" value="P:iron-sulfur cluster assembly"/>
    <property type="evidence" value="ECO:0000318"/>
    <property type="project" value="GO_Central"/>
</dbReference>
<evidence type="ECO:0000256" key="3">
    <source>
        <dbReference type="ARBA" id="ARBA00023128"/>
    </source>
</evidence>
<evidence type="ECO:0000313" key="5">
    <source>
        <dbReference type="EMBL" id="ERN19294.1"/>
    </source>
</evidence>
<keyword evidence="3" id="KW-0496">Mitochondrion</keyword>
<dbReference type="STRING" id="13333.U5D9W6"/>
<reference evidence="6" key="1">
    <citation type="journal article" date="2013" name="Science">
        <title>The Amborella genome and the evolution of flowering plants.</title>
        <authorList>
            <consortium name="Amborella Genome Project"/>
        </authorList>
    </citation>
    <scope>NUCLEOTIDE SEQUENCE [LARGE SCALE GENOMIC DNA]</scope>
</reference>
<dbReference type="Proteomes" id="UP000017836">
    <property type="component" value="Unassembled WGS sequence"/>
</dbReference>
<dbReference type="OMA" id="MDRLHGV"/>
<dbReference type="PANTHER" id="PTHR22602:SF0">
    <property type="entry name" value="TRANSFERASE CAF17, MITOCHONDRIAL-RELATED"/>
    <property type="match status" value="1"/>
</dbReference>
<evidence type="ECO:0000313" key="6">
    <source>
        <dbReference type="Proteomes" id="UP000017836"/>
    </source>
</evidence>
<sequence>MQRFSLRHSNWWNLNRVYFRVPSSTTAIASFHSGEEEPRNPNPNRPKTLRDVDGPLACLLKNRGVIRFDGPDTIKFLQGLLTNDVRSLAFQNGQGEIKSSSVPTPNQLLKYAPPVYSALLTPQGRFLYDLVLYRPPLPSEKLDRTGSGPGASSSSQSTPLFADVDASLLDELLDCLKKYRLRAKVEMEDMSKEYACWQCFGGNLSDKSSLDEEPDAASIGWGGSVDATGLSAAEGNNLGWRWYKDPRLTSLGFRGIFPSKTVPPLVESDKEVEEEHYLLWRLEKGVAEGSTEIPKGEAIPLEYNLAGLNAISFDKGCYVGQESVARTHHRGVIRKRLMPLKFVNKRDEEAEEKWVAPKSEVVDVKSDKKVGTVTTAMGCLGMGLVRVEDALFGGGLLGIRGEEDVRVKVIRPDWWPLEWVQQQQQQSATA</sequence>
<dbReference type="Pfam" id="PF25455">
    <property type="entry name" value="Beta-barrel_CAF17_C"/>
    <property type="match status" value="1"/>
</dbReference>